<dbReference type="GO" id="GO:0003700">
    <property type="term" value="F:DNA-binding transcription factor activity"/>
    <property type="evidence" value="ECO:0007669"/>
    <property type="project" value="InterPro"/>
</dbReference>
<evidence type="ECO:0000256" key="1">
    <source>
        <dbReference type="SAM" id="MobiDB-lite"/>
    </source>
</evidence>
<reference evidence="3" key="1">
    <citation type="submission" date="2020-02" db="EMBL/GenBank/DDBJ databases">
        <authorList>
            <person name="Meier V. D."/>
        </authorList>
    </citation>
    <scope>NUCLEOTIDE SEQUENCE</scope>
    <source>
        <strain evidence="3">AVDCRST_MAG50</strain>
    </source>
</reference>
<evidence type="ECO:0000313" key="3">
    <source>
        <dbReference type="EMBL" id="CAA9259167.1"/>
    </source>
</evidence>
<dbReference type="SMART" id="SM00347">
    <property type="entry name" value="HTH_MARR"/>
    <property type="match status" value="1"/>
</dbReference>
<dbReference type="InterPro" id="IPR000835">
    <property type="entry name" value="HTH_MarR-typ"/>
</dbReference>
<dbReference type="GO" id="GO:0006950">
    <property type="term" value="P:response to stress"/>
    <property type="evidence" value="ECO:0007669"/>
    <property type="project" value="TreeGrafter"/>
</dbReference>
<name>A0A6J4IST9_9ACTN</name>
<dbReference type="InterPro" id="IPR036388">
    <property type="entry name" value="WH-like_DNA-bd_sf"/>
</dbReference>
<organism evidence="3">
    <name type="scientific">uncultured Acidimicrobiales bacterium</name>
    <dbReference type="NCBI Taxonomy" id="310071"/>
    <lineage>
        <taxon>Bacteria</taxon>
        <taxon>Bacillati</taxon>
        <taxon>Actinomycetota</taxon>
        <taxon>Acidimicrobiia</taxon>
        <taxon>Acidimicrobiales</taxon>
        <taxon>environmental samples</taxon>
    </lineage>
</organism>
<dbReference type="Pfam" id="PF12802">
    <property type="entry name" value="MarR_2"/>
    <property type="match status" value="1"/>
</dbReference>
<dbReference type="InterPro" id="IPR036390">
    <property type="entry name" value="WH_DNA-bd_sf"/>
</dbReference>
<feature type="region of interest" description="Disordered" evidence="1">
    <location>
        <begin position="144"/>
        <end position="176"/>
    </location>
</feature>
<dbReference type="PANTHER" id="PTHR33164">
    <property type="entry name" value="TRANSCRIPTIONAL REGULATOR, MARR FAMILY"/>
    <property type="match status" value="1"/>
</dbReference>
<dbReference type="Gene3D" id="1.10.10.10">
    <property type="entry name" value="Winged helix-like DNA-binding domain superfamily/Winged helix DNA-binding domain"/>
    <property type="match status" value="1"/>
</dbReference>
<sequence length="176" mass="18972">MDRPDPPRLEAWRSLLEAHAALTEVLEDELLAACGLPLAWYEVLLHLHEGGGRSRMQELAYSVLLSKSGVTRLVDRMVVAGLVVRESCPNDRRGTLAVLTDDGRSKLRAASPVHLRGVQEHFGRFVTPDEAEVVSTALTRVVAGRDGGRRSPRCADEGEPTEGGSPGRFPAVGDAG</sequence>
<dbReference type="AlphaFoldDB" id="A0A6J4IST9"/>
<gene>
    <name evidence="3" type="ORF">AVDCRST_MAG50-2910</name>
</gene>
<dbReference type="PROSITE" id="PS50995">
    <property type="entry name" value="HTH_MARR_2"/>
    <property type="match status" value="1"/>
</dbReference>
<protein>
    <recommendedName>
        <fullName evidence="2">HTH marR-type domain-containing protein</fullName>
    </recommendedName>
</protein>
<dbReference type="PRINTS" id="PR00598">
    <property type="entry name" value="HTHMARR"/>
</dbReference>
<dbReference type="SUPFAM" id="SSF46785">
    <property type="entry name" value="Winged helix' DNA-binding domain"/>
    <property type="match status" value="1"/>
</dbReference>
<dbReference type="PANTHER" id="PTHR33164:SF99">
    <property type="entry name" value="MARR FAMILY REGULATORY PROTEIN"/>
    <property type="match status" value="1"/>
</dbReference>
<feature type="compositionally biased region" description="Basic and acidic residues" evidence="1">
    <location>
        <begin position="146"/>
        <end position="156"/>
    </location>
</feature>
<proteinExistence type="predicted"/>
<dbReference type="InterPro" id="IPR039422">
    <property type="entry name" value="MarR/SlyA-like"/>
</dbReference>
<feature type="domain" description="HTH marR-type" evidence="2">
    <location>
        <begin position="8"/>
        <end position="143"/>
    </location>
</feature>
<accession>A0A6J4IST9</accession>
<dbReference type="EMBL" id="CADCTF010000127">
    <property type="protein sequence ID" value="CAA9259167.1"/>
    <property type="molecule type" value="Genomic_DNA"/>
</dbReference>
<evidence type="ECO:0000259" key="2">
    <source>
        <dbReference type="PROSITE" id="PS50995"/>
    </source>
</evidence>